<evidence type="ECO:0000256" key="12">
    <source>
        <dbReference type="ARBA" id="ARBA00024033"/>
    </source>
</evidence>
<feature type="transmembrane region" description="Helical" evidence="14">
    <location>
        <begin position="667"/>
        <end position="688"/>
    </location>
</feature>
<proteinExistence type="inferred from homology"/>
<feature type="compositionally biased region" description="Acidic residues" evidence="13">
    <location>
        <begin position="569"/>
        <end position="582"/>
    </location>
</feature>
<keyword evidence="16" id="KW-1185">Reference proteome</keyword>
<dbReference type="GO" id="GO:0006506">
    <property type="term" value="P:GPI anchor biosynthetic process"/>
    <property type="evidence" value="ECO:0007669"/>
    <property type="project" value="UniProtKB-KW"/>
</dbReference>
<evidence type="ECO:0000256" key="3">
    <source>
        <dbReference type="ARBA" id="ARBA00004687"/>
    </source>
</evidence>
<evidence type="ECO:0000256" key="2">
    <source>
        <dbReference type="ARBA" id="ARBA00004651"/>
    </source>
</evidence>
<accession>A0AAU0PZL6</accession>
<evidence type="ECO:0000256" key="14">
    <source>
        <dbReference type="SAM" id="Phobius"/>
    </source>
</evidence>
<evidence type="ECO:0000256" key="5">
    <source>
        <dbReference type="ARBA" id="ARBA00022502"/>
    </source>
</evidence>
<feature type="transmembrane region" description="Helical" evidence="14">
    <location>
        <begin position="83"/>
        <end position="104"/>
    </location>
</feature>
<feature type="transmembrane region" description="Helical" evidence="14">
    <location>
        <begin position="261"/>
        <end position="280"/>
    </location>
</feature>
<keyword evidence="5" id="KW-0337">GPI-anchor biosynthesis</keyword>
<feature type="transmembrane region" description="Helical" evidence="14">
    <location>
        <begin position="184"/>
        <end position="202"/>
    </location>
</feature>
<dbReference type="GO" id="GO:0031501">
    <property type="term" value="C:mannosyltransferase complex"/>
    <property type="evidence" value="ECO:0007669"/>
    <property type="project" value="TreeGrafter"/>
</dbReference>
<name>A0AAU0PZL6_9CORY</name>
<dbReference type="GO" id="GO:0005886">
    <property type="term" value="C:plasma membrane"/>
    <property type="evidence" value="ECO:0007669"/>
    <property type="project" value="UniProtKB-SubCell"/>
</dbReference>
<dbReference type="Proteomes" id="UP001174314">
    <property type="component" value="Chromosome"/>
</dbReference>
<evidence type="ECO:0000256" key="7">
    <source>
        <dbReference type="ARBA" id="ARBA00022679"/>
    </source>
</evidence>
<keyword evidence="10 14" id="KW-1133">Transmembrane helix</keyword>
<feature type="region of interest" description="Disordered" evidence="13">
    <location>
        <begin position="1"/>
        <end position="74"/>
    </location>
</feature>
<comment type="pathway">
    <text evidence="3">Glycolipid biosynthesis; glycosylphosphatidylinositol-anchor biosynthesis.</text>
</comment>
<evidence type="ECO:0000313" key="16">
    <source>
        <dbReference type="Proteomes" id="UP001174314"/>
    </source>
</evidence>
<dbReference type="PANTHER" id="PTHR12468">
    <property type="entry name" value="GPI MANNOSYLTRANSFERASE 2"/>
    <property type="match status" value="1"/>
</dbReference>
<dbReference type="PANTHER" id="PTHR12468:SF2">
    <property type="entry name" value="GPI MANNOSYLTRANSFERASE 2"/>
    <property type="match status" value="1"/>
</dbReference>
<keyword evidence="4" id="KW-1003">Cell membrane</keyword>
<feature type="transmembrane region" description="Helical" evidence="14">
    <location>
        <begin position="953"/>
        <end position="972"/>
    </location>
</feature>
<dbReference type="InterPro" id="IPR007315">
    <property type="entry name" value="PIG-V/Gpi18"/>
</dbReference>
<dbReference type="KEGG" id="cpsk:Q0N40_03960"/>
<sequence>MSHHLDSASTSARSGFSASSEEDQRSLSTQTDPAEAAAPTSPLSDVDTDDGTSSDTVAANGSTRVTAATESGEGSRRKWDRKALIIAGALTAAFVITRAVMWWLDHHIGDYWMIDTPVDYYFKGLDDPGSGAMQEYPVPVMWMVAVLKWLTMIFSSADKITVSIWMLLVVDVGFFVWLTASRRWWGAGFWVLFGVFFGPLLWTRWDIVPAVLVAATLVTLVRHPKVSGILLGCATMIKLWPAIIGTALVGWWKSRQTWQRIASFAATCVVIAALSVWGHGFHRITSVFNYQGDRGLQIESIPATGVMWAAHHGEDALSISYAASQSFEVFGPSVSRWETFSTILTVIMVLVCVYLCVSALIGADGFRRMFPRAADGALTPPQQRMLVIEKTTDNGWSARRSAWLALIIIGAVLISNKVMSTQYVVWWAAPLAVCLDSVHGSPASASKQSAWSLRIAGGLMLVIGGLSQWIYPVAYDSIISNDDNPSVMILVVRNLLIIAIFLMLVVGFAKEPSVRLVRLRDISDMIHRRYTRGQWRNITIERTPMSRRYHGKHRLRRLVITSRKPNQVESDDDEAALVESDDSAQSAHENVSADTSTAEATDADTTEHLDEGECDMSSPDEDTQDEEGAAEEETASVEDEGESEKSSRPRAWQGVGQRILSSELTGVCLIAVGVYALVQTIVGIALAYNAKLFNSSFSDQIQSWDAQWFTRIAEFGYRGGEAIDGNPPEFRTVAFLPGTPWLLRATHAITGLDWAAAGLLMNAIIGAIATCLLAAIIRKFTSSLLAVVLAVAVFAGFPMSVTYLMAYSEALFALCTFLFILGYLNKDFPLAATGVFMACLVRMTGYDLAIAFAIGVLLHHRRNVRAWICVAAAPLGGAIYMLWAGHLARDAGGYFAVQKDGWGTQFDFGKTTLHDLPRQIFALEGVVPLWCSLAILGTLTLIIVGIIRRFPFMMWLCGTGIGLNVILSSGYFHSRPRLLLMAGVLLTICMIVTTVRRWPILTTAYTIVIVWVGVWLSEYMLTQWAYAI</sequence>
<feature type="transmembrane region" description="Helical" evidence="14">
    <location>
        <begin position="836"/>
        <end position="858"/>
    </location>
</feature>
<dbReference type="Pfam" id="PF09594">
    <property type="entry name" value="GT87"/>
    <property type="match status" value="1"/>
</dbReference>
<keyword evidence="9" id="KW-0256">Endoplasmic reticulum</keyword>
<evidence type="ECO:0000256" key="6">
    <source>
        <dbReference type="ARBA" id="ARBA00022676"/>
    </source>
</evidence>
<evidence type="ECO:0000256" key="4">
    <source>
        <dbReference type="ARBA" id="ARBA00022475"/>
    </source>
</evidence>
<keyword evidence="6 15" id="KW-0328">Glycosyltransferase</keyword>
<dbReference type="EMBL" id="CP137757">
    <property type="protein sequence ID" value="WPF25701.1"/>
    <property type="molecule type" value="Genomic_DNA"/>
</dbReference>
<evidence type="ECO:0000256" key="10">
    <source>
        <dbReference type="ARBA" id="ARBA00022989"/>
    </source>
</evidence>
<dbReference type="RefSeq" id="WP_204088328.1">
    <property type="nucleotide sequence ID" value="NZ_CP137757.1"/>
</dbReference>
<dbReference type="EC" id="2.4.-.-" evidence="15"/>
<gene>
    <name evidence="15" type="ORF">Q0N40_03960</name>
</gene>
<feature type="transmembrane region" description="Helical" evidence="14">
    <location>
        <begin position="160"/>
        <end position="178"/>
    </location>
</feature>
<evidence type="ECO:0000256" key="8">
    <source>
        <dbReference type="ARBA" id="ARBA00022692"/>
    </source>
</evidence>
<feature type="compositionally biased region" description="Polar residues" evidence="13">
    <location>
        <begin position="59"/>
        <end position="69"/>
    </location>
</feature>
<dbReference type="GO" id="GO:0000009">
    <property type="term" value="F:alpha-1,6-mannosyltransferase activity"/>
    <property type="evidence" value="ECO:0007669"/>
    <property type="project" value="InterPro"/>
</dbReference>
<evidence type="ECO:0000256" key="9">
    <source>
        <dbReference type="ARBA" id="ARBA00022824"/>
    </source>
</evidence>
<evidence type="ECO:0000256" key="11">
    <source>
        <dbReference type="ARBA" id="ARBA00023136"/>
    </source>
</evidence>
<dbReference type="AlphaFoldDB" id="A0AAU0PZL6"/>
<feature type="region of interest" description="Disordered" evidence="13">
    <location>
        <begin position="560"/>
        <end position="652"/>
    </location>
</feature>
<organism evidence="15 16">
    <name type="scientific">Corynebacterium pseudokroppenstedtii</name>
    <dbReference type="NCBI Taxonomy" id="2804917"/>
    <lineage>
        <taxon>Bacteria</taxon>
        <taxon>Bacillati</taxon>
        <taxon>Actinomycetota</taxon>
        <taxon>Actinomycetes</taxon>
        <taxon>Mycobacteriales</taxon>
        <taxon>Corynebacteriaceae</taxon>
        <taxon>Corynebacterium</taxon>
    </lineage>
</organism>
<keyword evidence="7 15" id="KW-0808">Transferase</keyword>
<protein>
    <submittedName>
        <fullName evidence="15">Glycosyltransferase family 87 protein</fullName>
        <ecNumber evidence="15">2.4.-.-</ecNumber>
    </submittedName>
</protein>
<feature type="transmembrane region" description="Helical" evidence="14">
    <location>
        <begin position="979"/>
        <end position="998"/>
    </location>
</feature>
<feature type="transmembrane region" description="Helical" evidence="14">
    <location>
        <begin position="340"/>
        <end position="363"/>
    </location>
</feature>
<keyword evidence="8 14" id="KW-0812">Transmembrane</keyword>
<feature type="transmembrane region" description="Helical" evidence="14">
    <location>
        <begin position="784"/>
        <end position="801"/>
    </location>
</feature>
<feature type="compositionally biased region" description="Acidic residues" evidence="13">
    <location>
        <begin position="612"/>
        <end position="642"/>
    </location>
</feature>
<evidence type="ECO:0000256" key="1">
    <source>
        <dbReference type="ARBA" id="ARBA00004477"/>
    </source>
</evidence>
<feature type="compositionally biased region" description="Low complexity" evidence="13">
    <location>
        <begin position="7"/>
        <end position="19"/>
    </location>
</feature>
<feature type="transmembrane region" description="Helical" evidence="14">
    <location>
        <begin position="229"/>
        <end position="249"/>
    </location>
</feature>
<feature type="transmembrane region" description="Helical" evidence="14">
    <location>
        <begin position="926"/>
        <end position="947"/>
    </location>
</feature>
<comment type="similarity">
    <text evidence="12">Belongs to the glycosyltransferase 87 family.</text>
</comment>
<evidence type="ECO:0000313" key="15">
    <source>
        <dbReference type="EMBL" id="WPF25701.1"/>
    </source>
</evidence>
<dbReference type="InterPro" id="IPR018584">
    <property type="entry name" value="GT87"/>
</dbReference>
<comment type="subcellular location">
    <subcellularLocation>
        <location evidence="2">Cell membrane</location>
        <topology evidence="2">Multi-pass membrane protein</topology>
    </subcellularLocation>
    <subcellularLocation>
        <location evidence="1">Endoplasmic reticulum membrane</location>
        <topology evidence="1">Multi-pass membrane protein</topology>
    </subcellularLocation>
</comment>
<dbReference type="GO" id="GO:0004376">
    <property type="term" value="F:GPI mannosyltransferase activity"/>
    <property type="evidence" value="ECO:0007669"/>
    <property type="project" value="InterPro"/>
</dbReference>
<feature type="transmembrane region" description="Helical" evidence="14">
    <location>
        <begin position="754"/>
        <end position="777"/>
    </location>
</feature>
<feature type="transmembrane region" description="Helical" evidence="14">
    <location>
        <begin position="455"/>
        <end position="475"/>
    </location>
</feature>
<evidence type="ECO:0000256" key="13">
    <source>
        <dbReference type="SAM" id="MobiDB-lite"/>
    </source>
</evidence>
<reference evidence="15 16" key="1">
    <citation type="submission" date="2023-10" db="EMBL/GenBank/DDBJ databases">
        <title>complete genome sequence of Corynebacterium pseudokroppenstedtii P15-C1.</title>
        <authorList>
            <person name="Bruggemann H."/>
            <person name="Poehlein A."/>
        </authorList>
    </citation>
    <scope>NUCLEOTIDE SEQUENCE [LARGE SCALE GENOMIC DNA]</scope>
    <source>
        <strain evidence="15 16">P15_C1</strain>
    </source>
</reference>
<feature type="transmembrane region" description="Helical" evidence="14">
    <location>
        <begin position="1004"/>
        <end position="1021"/>
    </location>
</feature>
<feature type="transmembrane region" description="Helical" evidence="14">
    <location>
        <begin position="864"/>
        <end position="883"/>
    </location>
</feature>
<feature type="transmembrane region" description="Helical" evidence="14">
    <location>
        <begin position="487"/>
        <end position="509"/>
    </location>
</feature>
<keyword evidence="11 14" id="KW-0472">Membrane</keyword>